<feature type="signal peptide" evidence="7">
    <location>
        <begin position="1"/>
        <end position="19"/>
    </location>
</feature>
<keyword evidence="3" id="KW-0964">Secreted</keyword>
<accession>A0A367YG58</accession>
<feature type="region of interest" description="Disordered" evidence="6">
    <location>
        <begin position="359"/>
        <end position="386"/>
    </location>
</feature>
<dbReference type="Pfam" id="PF22799">
    <property type="entry name" value="PIR1-like_C"/>
    <property type="match status" value="1"/>
</dbReference>
<dbReference type="GO" id="GO:0009277">
    <property type="term" value="C:fungal-type cell wall"/>
    <property type="evidence" value="ECO:0007669"/>
    <property type="project" value="TreeGrafter"/>
</dbReference>
<protein>
    <submittedName>
        <fullName evidence="9">Putative cell wall mannoprotein PIR32</fullName>
    </submittedName>
</protein>
<dbReference type="STRING" id="5486.A0A367YG58"/>
<keyword evidence="10" id="KW-1185">Reference proteome</keyword>
<organism evidence="9 10">
    <name type="scientific">Candida viswanathii</name>
    <dbReference type="NCBI Taxonomy" id="5486"/>
    <lineage>
        <taxon>Eukaryota</taxon>
        <taxon>Fungi</taxon>
        <taxon>Dikarya</taxon>
        <taxon>Ascomycota</taxon>
        <taxon>Saccharomycotina</taxon>
        <taxon>Pichiomycetes</taxon>
        <taxon>Debaryomycetaceae</taxon>
        <taxon>Candida/Lodderomyces clade</taxon>
        <taxon>Candida</taxon>
    </lineage>
</organism>
<comment type="subcellular location">
    <subcellularLocation>
        <location evidence="1">Secreted</location>
        <location evidence="1">Cell wall</location>
    </subcellularLocation>
</comment>
<evidence type="ECO:0000259" key="8">
    <source>
        <dbReference type="Pfam" id="PF22799"/>
    </source>
</evidence>
<reference evidence="9 10" key="1">
    <citation type="submission" date="2018-06" db="EMBL/GenBank/DDBJ databases">
        <title>Whole genome sequencing of Candida tropicalis (genome annotated by CSBL at Korea University).</title>
        <authorList>
            <person name="Ahn J."/>
        </authorList>
    </citation>
    <scope>NUCLEOTIDE SEQUENCE [LARGE SCALE GENOMIC DNA]</scope>
    <source>
        <strain evidence="9 10">ATCC 20962</strain>
    </source>
</reference>
<dbReference type="PANTHER" id="PTHR47254">
    <property type="entry name" value="CELL WALL MANNOPROTEIN CIS3-RELATED"/>
    <property type="match status" value="1"/>
</dbReference>
<evidence type="ECO:0000256" key="7">
    <source>
        <dbReference type="SAM" id="SignalP"/>
    </source>
</evidence>
<keyword evidence="2" id="KW-0134">Cell wall</keyword>
<feature type="compositionally biased region" description="Basic and acidic residues" evidence="6">
    <location>
        <begin position="283"/>
        <end position="294"/>
    </location>
</feature>
<evidence type="ECO:0000313" key="10">
    <source>
        <dbReference type="Proteomes" id="UP000253472"/>
    </source>
</evidence>
<proteinExistence type="inferred from homology"/>
<comment type="caution">
    <text evidence="9">The sequence shown here is derived from an EMBL/GenBank/DDBJ whole genome shotgun (WGS) entry which is preliminary data.</text>
</comment>
<evidence type="ECO:0000256" key="4">
    <source>
        <dbReference type="ARBA" id="ARBA00022729"/>
    </source>
</evidence>
<dbReference type="InterPro" id="IPR051153">
    <property type="entry name" value="Yeast_CWMannoprotein_PIR"/>
</dbReference>
<evidence type="ECO:0000256" key="2">
    <source>
        <dbReference type="ARBA" id="ARBA00022512"/>
    </source>
</evidence>
<dbReference type="GO" id="GO:0031505">
    <property type="term" value="P:fungal-type cell wall organization"/>
    <property type="evidence" value="ECO:0007669"/>
    <property type="project" value="TreeGrafter"/>
</dbReference>
<dbReference type="PANTHER" id="PTHR47254:SF1">
    <property type="entry name" value="CELL WALL MANNOPROTEIN CIS3-RELATED"/>
    <property type="match status" value="1"/>
</dbReference>
<dbReference type="OrthoDB" id="5415592at2759"/>
<feature type="region of interest" description="Disordered" evidence="6">
    <location>
        <begin position="148"/>
        <end position="325"/>
    </location>
</feature>
<name>A0A367YG58_9ASCO</name>
<dbReference type="EMBL" id="QLNQ01000023">
    <property type="protein sequence ID" value="RCK63992.1"/>
    <property type="molecule type" value="Genomic_DNA"/>
</dbReference>
<evidence type="ECO:0000313" key="9">
    <source>
        <dbReference type="EMBL" id="RCK63992.1"/>
    </source>
</evidence>
<dbReference type="AlphaFoldDB" id="A0A367YG58"/>
<feature type="compositionally biased region" description="Basic and acidic residues" evidence="6">
    <location>
        <begin position="301"/>
        <end position="325"/>
    </location>
</feature>
<keyword evidence="4 7" id="KW-0732">Signal</keyword>
<evidence type="ECO:0000256" key="6">
    <source>
        <dbReference type="SAM" id="MobiDB-lite"/>
    </source>
</evidence>
<dbReference type="Proteomes" id="UP000253472">
    <property type="component" value="Unassembled WGS sequence"/>
</dbReference>
<dbReference type="GO" id="GO:0005199">
    <property type="term" value="F:structural constituent of cell wall"/>
    <property type="evidence" value="ECO:0007669"/>
    <property type="project" value="TreeGrafter"/>
</dbReference>
<comment type="similarity">
    <text evidence="5">Belongs to the PIR protein family.</text>
</comment>
<evidence type="ECO:0000256" key="5">
    <source>
        <dbReference type="ARBA" id="ARBA00038219"/>
    </source>
</evidence>
<evidence type="ECO:0000256" key="3">
    <source>
        <dbReference type="ARBA" id="ARBA00022525"/>
    </source>
</evidence>
<feature type="domain" description="Cell wall mannoprotein PIR1-like C-terminal" evidence="8">
    <location>
        <begin position="431"/>
        <end position="505"/>
    </location>
</feature>
<feature type="compositionally biased region" description="Basic and acidic residues" evidence="6">
    <location>
        <begin position="148"/>
        <end position="222"/>
    </location>
</feature>
<feature type="chain" id="PRO_5016809662" evidence="7">
    <location>
        <begin position="20"/>
        <end position="515"/>
    </location>
</feature>
<feature type="compositionally biased region" description="Basic and acidic residues" evidence="6">
    <location>
        <begin position="251"/>
        <end position="275"/>
    </location>
</feature>
<evidence type="ECO:0000256" key="1">
    <source>
        <dbReference type="ARBA" id="ARBA00004191"/>
    </source>
</evidence>
<sequence length="515" mass="60284">MLQLLFILSVFNKLFPADAYYVPANGEDWTILKPDCERLQGSFDTLPFSFGIVVNPYVINDEGDYEEPVVSRIERSITTSFVTSVVTAAPKPTKTKDIIVQIHDGQVQKVASGYDWRGEKKYKDWDGHRDWDDKHDDYDKHYDDDKHYDGDKHFDDDKHHEDKQYDDYDRHHDDKHDDYDKHRDDKHYGDGDKHYDDGKRRGDGKHYDEDKEEYEKHRKSDVDDVILDPVVRRRSRRARRDVSQEQESEEGVEKLAESEESMHYKDFEDDGHNVESLEEVYEEIGKEPAYDKDTGYNQDLDFGKGRDYDRGFDYDKDKDFDKGKDFGKDFGKDHDYDYGKDHDYGKDYDYGKDRGYDKDIDYDNDKQHRGKGGHENKHGHKDYNDEHKHRYKDDWKHDEPSYDRDDDGFVSPVYSVACYTNATLRMTLSKGILRDSDNRIGCIVSGHQFQFDGPTPQHGAIFAAGWSVTKEGQLALGDSTKFYQCASGNFYNLYDEPIAFQCHPVTLDVVELIEC</sequence>
<dbReference type="InterPro" id="IPR054508">
    <property type="entry name" value="PIR1-like_C"/>
</dbReference>
<gene>
    <name evidence="9" type="primary">PIR32_4</name>
    <name evidence="9" type="ORF">Cantr_10384</name>
</gene>